<keyword evidence="3" id="KW-1185">Reference proteome</keyword>
<dbReference type="Gene3D" id="2.30.29.30">
    <property type="entry name" value="Pleckstrin-homology domain (PH domain)/Phosphotyrosine-binding domain (PTB)"/>
    <property type="match status" value="1"/>
</dbReference>
<dbReference type="Proteomes" id="UP000324222">
    <property type="component" value="Unassembled WGS sequence"/>
</dbReference>
<evidence type="ECO:0000313" key="3">
    <source>
        <dbReference type="Proteomes" id="UP000324222"/>
    </source>
</evidence>
<reference evidence="2 3" key="1">
    <citation type="submission" date="2019-05" db="EMBL/GenBank/DDBJ databases">
        <title>Another draft genome of Portunus trituberculatus and its Hox gene families provides insights of decapod evolution.</title>
        <authorList>
            <person name="Jeong J.-H."/>
            <person name="Song I."/>
            <person name="Kim S."/>
            <person name="Choi T."/>
            <person name="Kim D."/>
            <person name="Ryu S."/>
            <person name="Kim W."/>
        </authorList>
    </citation>
    <scope>NUCLEOTIDE SEQUENCE [LARGE SCALE GENOMIC DNA]</scope>
    <source>
        <tissue evidence="2">Muscle</tissue>
    </source>
</reference>
<dbReference type="InterPro" id="IPR011993">
    <property type="entry name" value="PH-like_dom_sf"/>
</dbReference>
<dbReference type="EMBL" id="VSRR010060854">
    <property type="protein sequence ID" value="MPC82824.1"/>
    <property type="molecule type" value="Genomic_DNA"/>
</dbReference>
<dbReference type="OrthoDB" id="47328at2759"/>
<evidence type="ECO:0000259" key="1">
    <source>
        <dbReference type="PROSITE" id="PS50003"/>
    </source>
</evidence>
<protein>
    <recommendedName>
        <fullName evidence="1">PH domain-containing protein</fullName>
    </recommendedName>
</protein>
<comment type="caution">
    <text evidence="2">The sequence shown here is derived from an EMBL/GenBank/DDBJ whole genome shotgun (WGS) entry which is preliminary data.</text>
</comment>
<gene>
    <name evidence="2" type="ORF">E2C01_077509</name>
</gene>
<dbReference type="PROSITE" id="PS50003">
    <property type="entry name" value="PH_DOMAIN"/>
    <property type="match status" value="1"/>
</dbReference>
<accession>A0A5B7IRH9</accession>
<organism evidence="2 3">
    <name type="scientific">Portunus trituberculatus</name>
    <name type="common">Swimming crab</name>
    <name type="synonym">Neptunus trituberculatus</name>
    <dbReference type="NCBI Taxonomy" id="210409"/>
    <lineage>
        <taxon>Eukaryota</taxon>
        <taxon>Metazoa</taxon>
        <taxon>Ecdysozoa</taxon>
        <taxon>Arthropoda</taxon>
        <taxon>Crustacea</taxon>
        <taxon>Multicrustacea</taxon>
        <taxon>Malacostraca</taxon>
        <taxon>Eumalacostraca</taxon>
        <taxon>Eucarida</taxon>
        <taxon>Decapoda</taxon>
        <taxon>Pleocyemata</taxon>
        <taxon>Brachyura</taxon>
        <taxon>Eubrachyura</taxon>
        <taxon>Portunoidea</taxon>
        <taxon>Portunidae</taxon>
        <taxon>Portuninae</taxon>
        <taxon>Portunus</taxon>
    </lineage>
</organism>
<evidence type="ECO:0000313" key="2">
    <source>
        <dbReference type="EMBL" id="MPC82824.1"/>
    </source>
</evidence>
<proteinExistence type="predicted"/>
<dbReference type="AlphaFoldDB" id="A0A5B7IRH9"/>
<feature type="domain" description="PH" evidence="1">
    <location>
        <begin position="1"/>
        <end position="51"/>
    </location>
</feature>
<sequence length="86" mass="9810">MDFCTQITRNPKRGKCCFELQLSECAKSVMLSAESEADLEDWIDKLTRVIHADKPQDDSRSERGTDHLILIHGGNTYISLRNKSKN</sequence>
<name>A0A5B7IRH9_PORTR</name>
<dbReference type="SUPFAM" id="SSF50729">
    <property type="entry name" value="PH domain-like"/>
    <property type="match status" value="1"/>
</dbReference>
<dbReference type="InterPro" id="IPR001849">
    <property type="entry name" value="PH_domain"/>
</dbReference>